<accession>A0A0A9CKE6</accession>
<dbReference type="EMBL" id="GBRH01221131">
    <property type="protein sequence ID" value="JAD76764.1"/>
    <property type="molecule type" value="Transcribed_RNA"/>
</dbReference>
<name>A0A0A9CKE6_ARUDO</name>
<keyword evidence="2" id="KW-0812">Transmembrane</keyword>
<reference evidence="4" key="1">
    <citation type="submission" date="2014-09" db="EMBL/GenBank/DDBJ databases">
        <authorList>
            <person name="Magalhaes I.L.F."/>
            <person name="Oliveira U."/>
            <person name="Santos F.R."/>
            <person name="Vidigal T.H.D.A."/>
            <person name="Brescovit A.D."/>
            <person name="Santos A.J."/>
        </authorList>
    </citation>
    <scope>NUCLEOTIDE SEQUENCE</scope>
    <source>
        <tissue evidence="4">Shoot tissue taken approximately 20 cm above the soil surface</tissue>
    </source>
</reference>
<reference evidence="4" key="2">
    <citation type="journal article" date="2015" name="Data Brief">
        <title>Shoot transcriptome of the giant reed, Arundo donax.</title>
        <authorList>
            <person name="Barrero R.A."/>
            <person name="Guerrero F.D."/>
            <person name="Moolhuijzen P."/>
            <person name="Goolsby J.A."/>
            <person name="Tidwell J."/>
            <person name="Bellgard S.E."/>
            <person name="Bellgard M.I."/>
        </authorList>
    </citation>
    <scope>NUCLEOTIDE SEQUENCE</scope>
    <source>
        <tissue evidence="4">Shoot tissue taken approximately 20 cm above the soil surface</tissue>
    </source>
</reference>
<dbReference type="Gene3D" id="3.40.50.300">
    <property type="entry name" value="P-loop containing nucleotide triphosphate hydrolases"/>
    <property type="match status" value="1"/>
</dbReference>
<evidence type="ECO:0000259" key="3">
    <source>
        <dbReference type="Pfam" id="PF04548"/>
    </source>
</evidence>
<keyword evidence="2" id="KW-0472">Membrane</keyword>
<sequence length="123" mass="14213">MDTLDEQVIRAITNSFGKDIWRRALVVLTHAQLSPPDGIDYNDFFTRRSEALLRYICSGAGIYKREYGVMHVFICYVTISIMLYGLSVHKKNPAICIEFPQPRLDIVSHFVFGHTPWKCLLDF</sequence>
<evidence type="ECO:0000256" key="2">
    <source>
        <dbReference type="SAM" id="Phobius"/>
    </source>
</evidence>
<dbReference type="Pfam" id="PF04548">
    <property type="entry name" value="AIG1"/>
    <property type="match status" value="1"/>
</dbReference>
<evidence type="ECO:0000256" key="1">
    <source>
        <dbReference type="ARBA" id="ARBA00022741"/>
    </source>
</evidence>
<feature type="domain" description="AIG1-type G" evidence="3">
    <location>
        <begin position="3"/>
        <end position="56"/>
    </location>
</feature>
<protein>
    <submittedName>
        <fullName evidence="4">Toc35</fullName>
    </submittedName>
</protein>
<organism evidence="4">
    <name type="scientific">Arundo donax</name>
    <name type="common">Giant reed</name>
    <name type="synonym">Donax arundinaceus</name>
    <dbReference type="NCBI Taxonomy" id="35708"/>
    <lineage>
        <taxon>Eukaryota</taxon>
        <taxon>Viridiplantae</taxon>
        <taxon>Streptophyta</taxon>
        <taxon>Embryophyta</taxon>
        <taxon>Tracheophyta</taxon>
        <taxon>Spermatophyta</taxon>
        <taxon>Magnoliopsida</taxon>
        <taxon>Liliopsida</taxon>
        <taxon>Poales</taxon>
        <taxon>Poaceae</taxon>
        <taxon>PACMAD clade</taxon>
        <taxon>Arundinoideae</taxon>
        <taxon>Arundineae</taxon>
        <taxon>Arundo</taxon>
    </lineage>
</organism>
<dbReference type="InterPro" id="IPR006703">
    <property type="entry name" value="G_AIG1"/>
</dbReference>
<evidence type="ECO:0000313" key="4">
    <source>
        <dbReference type="EMBL" id="JAD76764.1"/>
    </source>
</evidence>
<keyword evidence="1" id="KW-0547">Nucleotide-binding</keyword>
<dbReference type="InterPro" id="IPR027417">
    <property type="entry name" value="P-loop_NTPase"/>
</dbReference>
<feature type="transmembrane region" description="Helical" evidence="2">
    <location>
        <begin position="68"/>
        <end position="86"/>
    </location>
</feature>
<proteinExistence type="predicted"/>
<dbReference type="AlphaFoldDB" id="A0A0A9CKE6"/>
<dbReference type="GO" id="GO:0005525">
    <property type="term" value="F:GTP binding"/>
    <property type="evidence" value="ECO:0007669"/>
    <property type="project" value="InterPro"/>
</dbReference>
<keyword evidence="2" id="KW-1133">Transmembrane helix</keyword>